<proteinExistence type="predicted"/>
<dbReference type="AlphaFoldDB" id="X1HBB6"/>
<name>X1HBB6_9ZZZZ</name>
<feature type="non-terminal residue" evidence="2">
    <location>
        <position position="1"/>
    </location>
</feature>
<dbReference type="EMBL" id="BARU01022228">
    <property type="protein sequence ID" value="GAH54370.1"/>
    <property type="molecule type" value="Genomic_DNA"/>
</dbReference>
<gene>
    <name evidence="2" type="ORF">S03H2_36238</name>
</gene>
<evidence type="ECO:0000313" key="2">
    <source>
        <dbReference type="EMBL" id="GAH54370.1"/>
    </source>
</evidence>
<evidence type="ECO:0000256" key="1">
    <source>
        <dbReference type="SAM" id="Phobius"/>
    </source>
</evidence>
<feature type="transmembrane region" description="Helical" evidence="1">
    <location>
        <begin position="43"/>
        <end position="66"/>
    </location>
</feature>
<feature type="transmembrane region" description="Helical" evidence="1">
    <location>
        <begin position="86"/>
        <end position="106"/>
    </location>
</feature>
<feature type="transmembrane region" description="Helical" evidence="1">
    <location>
        <begin position="6"/>
        <end position="31"/>
    </location>
</feature>
<keyword evidence="1" id="KW-0472">Membrane</keyword>
<keyword evidence="1" id="KW-1133">Transmembrane helix</keyword>
<organism evidence="2">
    <name type="scientific">marine sediment metagenome</name>
    <dbReference type="NCBI Taxonomy" id="412755"/>
    <lineage>
        <taxon>unclassified sequences</taxon>
        <taxon>metagenomes</taxon>
        <taxon>ecological metagenomes</taxon>
    </lineage>
</organism>
<protein>
    <submittedName>
        <fullName evidence="2">Uncharacterized protein</fullName>
    </submittedName>
</protein>
<comment type="caution">
    <text evidence="2">The sequence shown here is derived from an EMBL/GenBank/DDBJ whole genome shotgun (WGS) entry which is preliminary data.</text>
</comment>
<sequence length="116" mass="12607">SPDFMPLVSVILIVLEYIAFFGGYSVIVGAILIMINQIGLGRIIIMVATSFGMLGLVFYVGIWILGYSGIAVSSTVQTILDQMYSLFTYNSGLAFTGTILAVIGRYKIKKPKKGEK</sequence>
<accession>X1HBB6</accession>
<reference evidence="2" key="1">
    <citation type="journal article" date="2014" name="Front. Microbiol.">
        <title>High frequency of phylogenetically diverse reductive dehalogenase-homologous genes in deep subseafloor sedimentary metagenomes.</title>
        <authorList>
            <person name="Kawai M."/>
            <person name="Futagami T."/>
            <person name="Toyoda A."/>
            <person name="Takaki Y."/>
            <person name="Nishi S."/>
            <person name="Hori S."/>
            <person name="Arai W."/>
            <person name="Tsubouchi T."/>
            <person name="Morono Y."/>
            <person name="Uchiyama I."/>
            <person name="Ito T."/>
            <person name="Fujiyama A."/>
            <person name="Inagaki F."/>
            <person name="Takami H."/>
        </authorList>
    </citation>
    <scope>NUCLEOTIDE SEQUENCE</scope>
    <source>
        <strain evidence="2">Expedition CK06-06</strain>
    </source>
</reference>
<keyword evidence="1" id="KW-0812">Transmembrane</keyword>